<evidence type="ECO:0000313" key="3">
    <source>
        <dbReference type="Proteomes" id="UP000584374"/>
    </source>
</evidence>
<feature type="compositionally biased region" description="Polar residues" evidence="1">
    <location>
        <begin position="1"/>
        <end position="13"/>
    </location>
</feature>
<proteinExistence type="predicted"/>
<evidence type="ECO:0000256" key="1">
    <source>
        <dbReference type="SAM" id="MobiDB-lite"/>
    </source>
</evidence>
<reference evidence="2 3" key="1">
    <citation type="submission" date="2020-08" db="EMBL/GenBank/DDBJ databases">
        <title>Sequencing the genomes of 1000 actinobacteria strains.</title>
        <authorList>
            <person name="Klenk H.-P."/>
        </authorList>
    </citation>
    <scope>NUCLEOTIDE SEQUENCE [LARGE SCALE GENOMIC DNA]</scope>
    <source>
        <strain evidence="2 3">DSM 45584</strain>
    </source>
</reference>
<accession>A0A840Q554</accession>
<evidence type="ECO:0000313" key="2">
    <source>
        <dbReference type="EMBL" id="MBB5153819.1"/>
    </source>
</evidence>
<dbReference type="Proteomes" id="UP000584374">
    <property type="component" value="Unassembled WGS sequence"/>
</dbReference>
<comment type="caution">
    <text evidence="2">The sequence shown here is derived from an EMBL/GenBank/DDBJ whole genome shotgun (WGS) entry which is preliminary data.</text>
</comment>
<dbReference type="AlphaFoldDB" id="A0A840Q554"/>
<protein>
    <submittedName>
        <fullName evidence="2">Uncharacterized protein</fullName>
    </submittedName>
</protein>
<gene>
    <name evidence="2" type="ORF">BJ970_001353</name>
</gene>
<organism evidence="2 3">
    <name type="scientific">Saccharopolyspora phatthalungensis</name>
    <dbReference type="NCBI Taxonomy" id="664693"/>
    <lineage>
        <taxon>Bacteria</taxon>
        <taxon>Bacillati</taxon>
        <taxon>Actinomycetota</taxon>
        <taxon>Actinomycetes</taxon>
        <taxon>Pseudonocardiales</taxon>
        <taxon>Pseudonocardiaceae</taxon>
        <taxon>Saccharopolyspora</taxon>
    </lineage>
</organism>
<sequence length="112" mass="12203">MQNGDPHVRTSTRGAGAKASVNCTTPVRHIEITGEMFYYWGDWLPQSGSEISFAQNWDSPTLANDRTSSPPCSSPSPTWWYGEFNAIMIPVEGAAPQKLALTTTSKEIPCAP</sequence>
<name>A0A840Q554_9PSEU</name>
<keyword evidence="3" id="KW-1185">Reference proteome</keyword>
<dbReference type="EMBL" id="JACHIW010000001">
    <property type="protein sequence ID" value="MBB5153819.1"/>
    <property type="molecule type" value="Genomic_DNA"/>
</dbReference>
<feature type="region of interest" description="Disordered" evidence="1">
    <location>
        <begin position="1"/>
        <end position="20"/>
    </location>
</feature>